<evidence type="ECO:0000313" key="2">
    <source>
        <dbReference type="EMBL" id="KAK9011241.1"/>
    </source>
</evidence>
<proteinExistence type="predicted"/>
<sequence length="367" mass="39664">MGGRPPESIPHVTFNQPLERVGSPLAAEDQPVVKRGRNNFVAMDNMEVSESMEMEADGMLSTKEREAPAGDASTGTQPRVSYTHVVRDSLRGKDHTPIFEDLNQDKIIVRDEDCVVDHLGRFPRISFAESVHAQVDLTSISTVTGPTLESCNITSSKELFGPWMVVDNRRRRTPPYKPSGGRQDLVVTEPRGSRFAVLDSGATVEDMITGGVEVSPQASDELAPTVTDVQVAPGPGIVRTATFGAETPQRKPKSSSASSSRIETIPMLLGNAITMVEHRPHGASKDNQAVSLLERGHGSSGLDNGKGQAGRGFKLKPAKENARQGLIIRKPSLAKTISRPVLSEWVDNVNQKLNSIAHRKELDPGGT</sequence>
<evidence type="ECO:0000313" key="3">
    <source>
        <dbReference type="Proteomes" id="UP001396334"/>
    </source>
</evidence>
<keyword evidence="3" id="KW-1185">Reference proteome</keyword>
<feature type="region of interest" description="Disordered" evidence="1">
    <location>
        <begin position="240"/>
        <end position="261"/>
    </location>
</feature>
<accession>A0ABR2REL0</accession>
<feature type="region of interest" description="Disordered" evidence="1">
    <location>
        <begin position="1"/>
        <end position="27"/>
    </location>
</feature>
<dbReference type="EMBL" id="JBBPBN010000023">
    <property type="protein sequence ID" value="KAK9011241.1"/>
    <property type="molecule type" value="Genomic_DNA"/>
</dbReference>
<comment type="caution">
    <text evidence="2">The sequence shown here is derived from an EMBL/GenBank/DDBJ whole genome shotgun (WGS) entry which is preliminary data.</text>
</comment>
<organism evidence="2 3">
    <name type="scientific">Hibiscus sabdariffa</name>
    <name type="common">roselle</name>
    <dbReference type="NCBI Taxonomy" id="183260"/>
    <lineage>
        <taxon>Eukaryota</taxon>
        <taxon>Viridiplantae</taxon>
        <taxon>Streptophyta</taxon>
        <taxon>Embryophyta</taxon>
        <taxon>Tracheophyta</taxon>
        <taxon>Spermatophyta</taxon>
        <taxon>Magnoliopsida</taxon>
        <taxon>eudicotyledons</taxon>
        <taxon>Gunneridae</taxon>
        <taxon>Pentapetalae</taxon>
        <taxon>rosids</taxon>
        <taxon>malvids</taxon>
        <taxon>Malvales</taxon>
        <taxon>Malvaceae</taxon>
        <taxon>Malvoideae</taxon>
        <taxon>Hibiscus</taxon>
    </lineage>
</organism>
<reference evidence="2 3" key="1">
    <citation type="journal article" date="2024" name="G3 (Bethesda)">
        <title>Genome assembly of Hibiscus sabdariffa L. provides insights into metabolisms of medicinal natural products.</title>
        <authorList>
            <person name="Kim T."/>
        </authorList>
    </citation>
    <scope>NUCLEOTIDE SEQUENCE [LARGE SCALE GENOMIC DNA]</scope>
    <source>
        <strain evidence="2">TK-2024</strain>
        <tissue evidence="2">Old leaves</tissue>
    </source>
</reference>
<evidence type="ECO:0000256" key="1">
    <source>
        <dbReference type="SAM" id="MobiDB-lite"/>
    </source>
</evidence>
<name>A0ABR2REL0_9ROSI</name>
<gene>
    <name evidence="2" type="ORF">V6N11_044095</name>
</gene>
<protein>
    <submittedName>
        <fullName evidence="2">Uncharacterized protein</fullName>
    </submittedName>
</protein>
<dbReference type="Proteomes" id="UP001396334">
    <property type="component" value="Unassembled WGS sequence"/>
</dbReference>